<feature type="domain" description="Fumarylacetoacetase N-terminal" evidence="16">
    <location>
        <begin position="17"/>
        <end position="113"/>
    </location>
</feature>
<dbReference type="GO" id="GO:0006559">
    <property type="term" value="P:L-phenylalanine catabolic process"/>
    <property type="evidence" value="ECO:0007669"/>
    <property type="project" value="UniProtKB-UniPathway"/>
</dbReference>
<dbReference type="PANTHER" id="PTHR43069:SF2">
    <property type="entry name" value="FUMARYLACETOACETASE"/>
    <property type="match status" value="1"/>
</dbReference>
<evidence type="ECO:0000256" key="13">
    <source>
        <dbReference type="PIRSR" id="PIRSR605959-2"/>
    </source>
</evidence>
<evidence type="ECO:0000256" key="4">
    <source>
        <dbReference type="ARBA" id="ARBA00010211"/>
    </source>
</evidence>
<sequence>MTTWIDVPTNSDFSIYNLPYGMFMRDNKPTPGVAIGNSIIDLNACAKVGLFPDIGFDTSVFEANVLNNFIECGKDAWSALRSYLITQLTTEGQLYEFREKVLVPRIGTQMSLPVKVGDYTDFYSSIEHATNLGKLFRPDSEPLLPNWKHIPVGYHGRASSIVISGTSIYRPSGQSKAPTADLPSFGKSKRLDIELEMAFIIGKQTNLGEPINIKNAEEHIFGKVIFNDWSARDIQGWEYVPLGPFLGKSFASTMSPWIVTMAALEPFRCESIKQEPAVLPYLQCEGQKNFDINLKVGITPEGEEETIISESNFKYMYWNMAQQLTHHTVNGCNVNVGDTMASGTISGRDQHSYGSMIEISQGGKQPMELKNGKTRTFLEDGDTVTIQAYCEKDGKRVGFGECIGKILS</sequence>
<feature type="binding site" evidence="14">
    <location>
        <position position="248"/>
    </location>
    <ligand>
        <name>Mg(2+)</name>
        <dbReference type="ChEBI" id="CHEBI:18420"/>
    </ligand>
</feature>
<dbReference type="PANTHER" id="PTHR43069">
    <property type="entry name" value="FUMARYLACETOACETASE"/>
    <property type="match status" value="1"/>
</dbReference>
<evidence type="ECO:0000256" key="10">
    <source>
        <dbReference type="ARBA" id="ARBA00022878"/>
    </source>
</evidence>
<dbReference type="SUPFAM" id="SSF56529">
    <property type="entry name" value="FAH"/>
    <property type="match status" value="1"/>
</dbReference>
<evidence type="ECO:0000259" key="15">
    <source>
        <dbReference type="Pfam" id="PF01557"/>
    </source>
</evidence>
<evidence type="ECO:0000256" key="11">
    <source>
        <dbReference type="ARBA" id="ARBA00023232"/>
    </source>
</evidence>
<comment type="cofactor">
    <cofactor evidence="2 14">
        <name>Mg(2+)</name>
        <dbReference type="ChEBI" id="CHEBI:18420"/>
    </cofactor>
</comment>
<keyword evidence="11" id="KW-0585">Phenylalanine catabolism</keyword>
<feature type="binding site" evidence="14">
    <location>
        <position position="252"/>
    </location>
    <ligand>
        <name>Mg(2+)</name>
        <dbReference type="ChEBI" id="CHEBI:18420"/>
    </ligand>
</feature>
<keyword evidence="6 14" id="KW-0479">Metal-binding</keyword>
<dbReference type="InterPro" id="IPR005959">
    <property type="entry name" value="Fumarylacetoacetase"/>
</dbReference>
<evidence type="ECO:0000256" key="3">
    <source>
        <dbReference type="ARBA" id="ARBA00004782"/>
    </source>
</evidence>
<organism evidence="17">
    <name type="scientific">uncultured Flavobacteriia bacterium</name>
    <dbReference type="NCBI Taxonomy" id="212695"/>
    <lineage>
        <taxon>Bacteria</taxon>
        <taxon>Pseudomonadati</taxon>
        <taxon>Bacteroidota</taxon>
        <taxon>Flavobacteriia</taxon>
        <taxon>environmental samples</taxon>
    </lineage>
</organism>
<dbReference type="GO" id="GO:1902000">
    <property type="term" value="P:homogentisate catabolic process"/>
    <property type="evidence" value="ECO:0007669"/>
    <property type="project" value="TreeGrafter"/>
</dbReference>
<feature type="binding site" evidence="13">
    <location>
        <position position="239"/>
    </location>
    <ligand>
        <name>substrate</name>
    </ligand>
</feature>
<evidence type="ECO:0000256" key="7">
    <source>
        <dbReference type="ARBA" id="ARBA00022801"/>
    </source>
</evidence>
<feature type="binding site" evidence="13">
    <location>
        <position position="123"/>
    </location>
    <ligand>
        <name>substrate</name>
    </ligand>
</feature>
<feature type="active site" description="Proton acceptor" evidence="12">
    <location>
        <position position="128"/>
    </location>
</feature>
<reference evidence="17" key="2">
    <citation type="submission" date="2012-02" db="EMBL/GenBank/DDBJ databases">
        <authorList>
            <person name="Genoscope - CEA"/>
        </authorList>
    </citation>
    <scope>NUCLEOTIDE SEQUENCE</scope>
</reference>
<gene>
    <name evidence="17" type="ORF">S3_BF_A10_0027</name>
</gene>
<dbReference type="Gene3D" id="2.30.30.230">
    <property type="entry name" value="Fumarylacetoacetase, N-terminal domain"/>
    <property type="match status" value="1"/>
</dbReference>
<evidence type="ECO:0000259" key="16">
    <source>
        <dbReference type="Pfam" id="PF09298"/>
    </source>
</evidence>
<feature type="binding site" evidence="13">
    <location>
        <position position="235"/>
    </location>
    <ligand>
        <name>substrate</name>
    </ligand>
</feature>
<accession>H6RII5</accession>
<evidence type="ECO:0000313" key="17">
    <source>
        <dbReference type="EMBL" id="CCG00960.1"/>
    </source>
</evidence>
<feature type="domain" description="Fumarylacetoacetase-like C-terminal" evidence="15">
    <location>
        <begin position="120"/>
        <end position="402"/>
    </location>
</feature>
<dbReference type="UniPathway" id="UPA00139">
    <property type="reaction ID" value="UER00341"/>
</dbReference>
<dbReference type="FunFam" id="3.90.850.10:FF:000004">
    <property type="entry name" value="Fumarylacetoacetase"/>
    <property type="match status" value="1"/>
</dbReference>
<dbReference type="Pfam" id="PF01557">
    <property type="entry name" value="FAA_hydrolase"/>
    <property type="match status" value="1"/>
</dbReference>
<evidence type="ECO:0000256" key="9">
    <source>
        <dbReference type="ARBA" id="ARBA00022842"/>
    </source>
</evidence>
<feature type="binding site" evidence="14">
    <location>
        <position position="228"/>
    </location>
    <ligand>
        <name>Mg(2+)</name>
        <dbReference type="ChEBI" id="CHEBI:18420"/>
    </ligand>
</feature>
<keyword evidence="8 14" id="KW-0106">Calcium</keyword>
<evidence type="ECO:0000256" key="1">
    <source>
        <dbReference type="ARBA" id="ARBA00001913"/>
    </source>
</evidence>
<dbReference type="EC" id="3.7.1.2" evidence="5"/>
<evidence type="ECO:0000256" key="14">
    <source>
        <dbReference type="PIRSR" id="PIRSR605959-3"/>
    </source>
</evidence>
<dbReference type="EMBL" id="FO117621">
    <property type="protein sequence ID" value="CCG00960.1"/>
    <property type="molecule type" value="Genomic_DNA"/>
</dbReference>
<feature type="binding site" evidence="13">
    <location>
        <position position="344"/>
    </location>
    <ligand>
        <name>substrate</name>
    </ligand>
</feature>
<feature type="binding site" evidence="14">
    <location>
        <position position="196"/>
    </location>
    <ligand>
        <name>Ca(2+)</name>
        <dbReference type="ChEBI" id="CHEBI:29108"/>
    </ligand>
</feature>
<proteinExistence type="inferred from homology"/>
<evidence type="ECO:0000256" key="2">
    <source>
        <dbReference type="ARBA" id="ARBA00001946"/>
    </source>
</evidence>
<dbReference type="InterPro" id="IPR036663">
    <property type="entry name" value="Fumarylacetoacetase_C_sf"/>
</dbReference>
<dbReference type="NCBIfam" id="TIGR01266">
    <property type="entry name" value="fum_ac_acetase"/>
    <property type="match status" value="1"/>
</dbReference>
<dbReference type="SUPFAM" id="SSF63433">
    <property type="entry name" value="Fumarylacetoacetate hydrolase, FAH, N-terminal domain"/>
    <property type="match status" value="1"/>
</dbReference>
<reference evidence="17" key="1">
    <citation type="journal article" date="2012" name="Environ. Microbiol.">
        <title>Genomic content of uncultured Bacteroidetes from contrasting oceanic provinces in the North Atlantic Ocean.</title>
        <authorList>
            <person name="Gomez-Pereira P.R."/>
            <person name="Schuler M."/>
            <person name="Fuchs B.M."/>
            <person name="Bennke C."/>
            <person name="Teeling H."/>
            <person name="Waldmann J."/>
            <person name="Richter M."/>
            <person name="Barbe V."/>
            <person name="Bataille E."/>
            <person name="Glockner F.O."/>
            <person name="Amann R."/>
        </authorList>
    </citation>
    <scope>NUCLEOTIDE SEQUENCE</scope>
</reference>
<dbReference type="AlphaFoldDB" id="H6RII5"/>
<dbReference type="GO" id="GO:0004334">
    <property type="term" value="F:fumarylacetoacetase activity"/>
    <property type="evidence" value="ECO:0007669"/>
    <property type="project" value="UniProtKB-EC"/>
</dbReference>
<keyword evidence="7 17" id="KW-0378">Hydrolase</keyword>
<evidence type="ECO:0000256" key="8">
    <source>
        <dbReference type="ARBA" id="ARBA00022837"/>
    </source>
</evidence>
<dbReference type="Gene3D" id="3.90.850.10">
    <property type="entry name" value="Fumarylacetoacetase-like, C-terminal domain"/>
    <property type="match status" value="1"/>
</dbReference>
<evidence type="ECO:0000256" key="5">
    <source>
        <dbReference type="ARBA" id="ARBA00012094"/>
    </source>
</evidence>
<dbReference type="InterPro" id="IPR011234">
    <property type="entry name" value="Fumarylacetoacetase-like_C"/>
</dbReference>
<evidence type="ECO:0000256" key="12">
    <source>
        <dbReference type="PIRSR" id="PIRSR605959-1"/>
    </source>
</evidence>
<comment type="cofactor">
    <cofactor evidence="1 14">
        <name>Ca(2+)</name>
        <dbReference type="ChEBI" id="CHEBI:29108"/>
    </cofactor>
</comment>
<protein>
    <recommendedName>
        <fullName evidence="5">fumarylacetoacetase</fullName>
        <ecNumber evidence="5">3.7.1.2</ecNumber>
    </recommendedName>
</protein>
<dbReference type="InterPro" id="IPR036462">
    <property type="entry name" value="Fumarylacetoacetase_N_sf"/>
</dbReference>
<dbReference type="InterPro" id="IPR015377">
    <property type="entry name" value="Fumarylacetoacetase_N"/>
</dbReference>
<dbReference type="GO" id="GO:0046872">
    <property type="term" value="F:metal ion binding"/>
    <property type="evidence" value="ECO:0007669"/>
    <property type="project" value="UniProtKB-KW"/>
</dbReference>
<feature type="binding site" evidence="14">
    <location>
        <position position="194"/>
    </location>
    <ligand>
        <name>Ca(2+)</name>
        <dbReference type="ChEBI" id="CHEBI:29108"/>
    </ligand>
</feature>
<dbReference type="GO" id="GO:0006572">
    <property type="term" value="P:L-tyrosine catabolic process"/>
    <property type="evidence" value="ECO:0007669"/>
    <property type="project" value="UniProtKB-KW"/>
</dbReference>
<name>H6RII5_9BACT</name>
<comment type="pathway">
    <text evidence="3">Amino-acid degradation; L-phenylalanine degradation; acetoacetate and fumarate from L-phenylalanine: step 6/6.</text>
</comment>
<feature type="binding site" evidence="13">
    <location>
        <position position="137"/>
    </location>
    <ligand>
        <name>substrate</name>
    </ligand>
</feature>
<evidence type="ECO:0000256" key="6">
    <source>
        <dbReference type="ARBA" id="ARBA00022723"/>
    </source>
</evidence>
<feature type="binding site" evidence="14">
    <location>
        <position position="121"/>
    </location>
    <ligand>
        <name>Ca(2+)</name>
        <dbReference type="ChEBI" id="CHEBI:29108"/>
    </ligand>
</feature>
<keyword evidence="9 14" id="KW-0460">Magnesium</keyword>
<comment type="similarity">
    <text evidence="4">Belongs to the FAH family.</text>
</comment>
<keyword evidence="10" id="KW-0828">Tyrosine catabolism</keyword>
<dbReference type="Pfam" id="PF09298">
    <property type="entry name" value="FAA_hydrolase_N"/>
    <property type="match status" value="1"/>
</dbReference>
<feature type="binding site" evidence="14">
    <location>
        <position position="228"/>
    </location>
    <ligand>
        <name>Ca(2+)</name>
        <dbReference type="ChEBI" id="CHEBI:29108"/>
    </ligand>
</feature>